<dbReference type="InterPro" id="IPR013584">
    <property type="entry name" value="RAP"/>
</dbReference>
<dbReference type="GO" id="GO:0044528">
    <property type="term" value="P:regulation of mitochondrial mRNA stability"/>
    <property type="evidence" value="ECO:0007669"/>
    <property type="project" value="TreeGrafter"/>
</dbReference>
<dbReference type="GO" id="GO:0035770">
    <property type="term" value="C:ribonucleoprotein granule"/>
    <property type="evidence" value="ECO:0007669"/>
    <property type="project" value="TreeGrafter"/>
</dbReference>
<dbReference type="GO" id="GO:0000963">
    <property type="term" value="P:mitochondrial RNA processing"/>
    <property type="evidence" value="ECO:0007669"/>
    <property type="project" value="TreeGrafter"/>
</dbReference>
<accession>A0A1A8WZI6</accession>
<protein>
    <submittedName>
        <fullName evidence="2">RAP protein, putative</fullName>
    </submittedName>
</protein>
<name>A0A1A8WZI6_PLAOA</name>
<gene>
    <name evidence="2" type="ORF">POVCU1_045780</name>
</gene>
<dbReference type="InterPro" id="IPR050870">
    <property type="entry name" value="FAST_kinase"/>
</dbReference>
<organism evidence="2 3">
    <name type="scientific">Plasmodium ovale curtisi</name>
    <dbReference type="NCBI Taxonomy" id="864141"/>
    <lineage>
        <taxon>Eukaryota</taxon>
        <taxon>Sar</taxon>
        <taxon>Alveolata</taxon>
        <taxon>Apicomplexa</taxon>
        <taxon>Aconoidasida</taxon>
        <taxon>Haemosporida</taxon>
        <taxon>Plasmodiidae</taxon>
        <taxon>Plasmodium</taxon>
        <taxon>Plasmodium (Plasmodium)</taxon>
    </lineage>
</organism>
<dbReference type="EMBL" id="FLQV01000834">
    <property type="protein sequence ID" value="SBS98389.1"/>
    <property type="molecule type" value="Genomic_DNA"/>
</dbReference>
<dbReference type="GO" id="GO:0005759">
    <property type="term" value="C:mitochondrial matrix"/>
    <property type="evidence" value="ECO:0007669"/>
    <property type="project" value="TreeGrafter"/>
</dbReference>
<evidence type="ECO:0000259" key="1">
    <source>
        <dbReference type="PROSITE" id="PS51286"/>
    </source>
</evidence>
<dbReference type="InterPro" id="IPR058917">
    <property type="entry name" value="RESC6_dom"/>
</dbReference>
<evidence type="ECO:0000313" key="3">
    <source>
        <dbReference type="Proteomes" id="UP000078546"/>
    </source>
</evidence>
<feature type="domain" description="RAP" evidence="1">
    <location>
        <begin position="1101"/>
        <end position="1159"/>
    </location>
</feature>
<dbReference type="PROSITE" id="PS51286">
    <property type="entry name" value="RAP"/>
    <property type="match status" value="1"/>
</dbReference>
<evidence type="ECO:0000313" key="2">
    <source>
        <dbReference type="EMBL" id="SBS98389.1"/>
    </source>
</evidence>
<dbReference type="Pfam" id="PF08373">
    <property type="entry name" value="RAP"/>
    <property type="match status" value="1"/>
</dbReference>
<dbReference type="PANTHER" id="PTHR21228">
    <property type="entry name" value="FAST LEU-RICH DOMAIN-CONTAINING"/>
    <property type="match status" value="1"/>
</dbReference>
<proteinExistence type="predicted"/>
<reference evidence="3" key="1">
    <citation type="submission" date="2016-05" db="EMBL/GenBank/DDBJ databases">
        <authorList>
            <person name="Naeem Raeece"/>
        </authorList>
    </citation>
    <scope>NUCLEOTIDE SEQUENCE [LARGE SCALE GENOMIC DNA]</scope>
</reference>
<dbReference type="Proteomes" id="UP000078546">
    <property type="component" value="Unassembled WGS sequence"/>
</dbReference>
<dbReference type="Pfam" id="PF26188">
    <property type="entry name" value="RESC6"/>
    <property type="match status" value="1"/>
</dbReference>
<dbReference type="PANTHER" id="PTHR21228:SF40">
    <property type="entry name" value="LD45607P"/>
    <property type="match status" value="1"/>
</dbReference>
<sequence length="1316" mass="155763">MTFLKTACREVSRKMRYYSGKKVINVCRETYYLCGEYKNDRKLFCSNNIRYRKIVVIPYDKKDQKLEYKNIPFDIEDLNKKNKKDILKIYKIIRNTNELNKLPTDFVDNLFECTKKFIRCLLPYEFIKIFKTLNIIKKKDKHLIMLLHQQIKRIYKNFDIISISKLFQIYIFTKSKPVYLIKKLTEIFLSNIKNCKPWYIREVISIFSFFKINSNEHINMIYKICLPLIAKNIMAFTPKDNTIIFYSLVKMNKYDTILTSIVAKNVILKISLYEFYQLAIVLNSFSKVGEKNNKLCKVICDKIKQKIKYHQENYTLFCYFPSGYDITKKMNKNEQVNKNVKIQNRDEQTDSVYKNSSDYKLVNSVPIKINDEVIEIGEKPNSAEGNNFVEGTKHNGENTEEHSHLLQRQTLKPKDVSIILNALIKLEYYDNETFNCLIPYIVNNVSKFSPQSLSNLVHSFSQIQIDNTLLLDKIISASIMNIQKFKNKEISNLANSLVRLNRKDKTLFTYIADEFLYRATIGSKFLNYHFDILSLQQLAYSFSKVGLKDDKVYVILYKLLVKKVNEINKRGKLVQGAFPVKGKQSTLSDITQKRSNTDVISMKKRLHLEENFDFFCLATFVNSYGKAKIQHQNFFHFVSYIIRKKKRNKDILSNHSLCSLVHGLVKLQMKDKTIYKLLLKECVQKIDSFQPYHIIILLYSFSKLKVYSYRFVKKSIQILSMNIHNLTLSDLSLSCYALSNFLYRDIIFLYKVHKIVLLNNQEFDKRNVTQLFNSFTKLCFYHNPFYDFIFQKIITFMHDFSEKELTNVIFSFIYYFHMNKLHHSVIYGEVISNERKREQTTSRNKMEVPIMASMRNAEEEKKKKSKGHIAELSDTSNTASMENIEGNIHPSILLDEGDNNSGVQVVKRNYACISECPEEYFKNELNLFFNLIYILSEKYRQKMSLISIYQLQIVDLYLRAFFPNYFSFPIYLKTFLLKCRNVKLKIDDYVILSSKTHRNISRYLNIVGVRHRSEVLFGPYQLDIVVDFVQNRRDAYNFSAWKEESMSTTDDTSIHSDNIDIAGCDRRCVIYKSNRLGSESVIQKEHKEQSNVVEKLMNKNILIEVDGISHFYKESYSRTMNSIIKDFILKKLGWHIIHIPYQEWNQCFNFKKKLLYAFQILRHIVHINRQDICIKDFVHLVKKRNVENAYLTSHSKVSINANRGIDEEHYTQNGDGKKDENHIIDKNMNETDEKVIPDYYTISEETIFLNQIKNRNKYQQRVMKKLREDAKLKYDFNISCKMDISENDKKKKKNTFNSYQKRYAPHGDFSAMEWDN</sequence>
<dbReference type="SMART" id="SM00952">
    <property type="entry name" value="RAP"/>
    <property type="match status" value="1"/>
</dbReference>
<dbReference type="GO" id="GO:0003723">
    <property type="term" value="F:RNA binding"/>
    <property type="evidence" value="ECO:0007669"/>
    <property type="project" value="TreeGrafter"/>
</dbReference>